<dbReference type="AlphaFoldDB" id="A0A1B6ED22"/>
<organism evidence="3">
    <name type="scientific">Clastoptera arizonana</name>
    <name type="common">Arizona spittle bug</name>
    <dbReference type="NCBI Taxonomy" id="38151"/>
    <lineage>
        <taxon>Eukaryota</taxon>
        <taxon>Metazoa</taxon>
        <taxon>Ecdysozoa</taxon>
        <taxon>Arthropoda</taxon>
        <taxon>Hexapoda</taxon>
        <taxon>Insecta</taxon>
        <taxon>Pterygota</taxon>
        <taxon>Neoptera</taxon>
        <taxon>Paraneoptera</taxon>
        <taxon>Hemiptera</taxon>
        <taxon>Auchenorrhyncha</taxon>
        <taxon>Cercopoidea</taxon>
        <taxon>Clastopteridae</taxon>
        <taxon>Clastoptera</taxon>
    </lineage>
</organism>
<dbReference type="Pfam" id="PF21143">
    <property type="entry name" value="Aquarius_N_2nd"/>
    <property type="match status" value="1"/>
</dbReference>
<reference evidence="3" key="1">
    <citation type="submission" date="2015-12" db="EMBL/GenBank/DDBJ databases">
        <title>De novo transcriptome assembly of four potential Pierce s Disease insect vectors from Arizona vineyards.</title>
        <authorList>
            <person name="Tassone E.E."/>
        </authorList>
    </citation>
    <scope>NUCLEOTIDE SEQUENCE</scope>
</reference>
<evidence type="ECO:0000259" key="2">
    <source>
        <dbReference type="Pfam" id="PF21143"/>
    </source>
</evidence>
<feature type="domain" description="RNA helicase aquarius N-terminal" evidence="1">
    <location>
        <begin position="25"/>
        <end position="412"/>
    </location>
</feature>
<dbReference type="InterPro" id="IPR048966">
    <property type="entry name" value="Aquarius_b-barrel"/>
</dbReference>
<dbReference type="EMBL" id="GEDC01001473">
    <property type="protein sequence ID" value="JAS35825.1"/>
    <property type="molecule type" value="Transcribed_RNA"/>
</dbReference>
<gene>
    <name evidence="3" type="ORF">g.14369</name>
</gene>
<proteinExistence type="predicted"/>
<name>A0A1B6ED22_9HEMI</name>
<protein>
    <submittedName>
        <fullName evidence="3">Uncharacterized protein</fullName>
    </submittedName>
</protein>
<dbReference type="InterPro" id="IPR032174">
    <property type="entry name" value="Aquarius_N"/>
</dbReference>
<accession>A0A1B6ED22</accession>
<feature type="domain" description="RNA helicase aquarius beta-barrel" evidence="2">
    <location>
        <begin position="492"/>
        <end position="656"/>
    </location>
</feature>
<sequence length="698" mass="81322">MAAQDQTYKSKGPAPTVDQINADRVTQLANLYWAPHTAQDHAPFDKSVVDGIYLGEICGSKFSIRRTMMLEFSQYMENYLWPNYKTGEATHAHMMSIVVMLNEKFRERVPAWEAFKKHPDHFSGFFQQVLEASLSTTNVKEKTSLIVFLNHSFNSMEVELVREQVKRLVSLSMWISLQEGRREYEFKKCPKWRKFWIKINKRDAPEQKIKLEWERKFLHRLMLQFIEILEEIPEQGDISPETIQYCERFLELMIDLEALLPTRRFFNTVMDDCHLVVRCYLSPLVKKEEGNLFVQLLEMLKFYSRFEISDETGDPLTDHDMTQLHYSNITSLQKAAFAKFPDLRSFSLANVASVDTRENLLKHFGSLSTENLRAIANYLNLVPPPNKADTENWFRLDLDFLLELLISRHERRASQLEELNSMPLYPTEEIIWNENIVPTEYFSGEGCLALPKLNLQFLTLHDYLLRNLNLFRLESTYEIRQDIEDAISRLCPWRSEDGNVIFGGWARMAQPITNFAVVEVAKPNIGEKKPSRVRADITVNLNVRNVIKSEWENLRKHDVCFLVTVKPTCPIGTRFDYRAPFLPQSGLAYVRGCEMEGMLDQNGRVVEDGPEPRPILPGDNRTFRVMLDCNQYRQDMDRAAQGKEDVYETFNILMRRKPKENNFKAVLETIRELMNTECVVPDWLHDIILGYGDPGAAH</sequence>
<dbReference type="Pfam" id="PF16399">
    <property type="entry name" value="Aquarius_N_1st"/>
    <property type="match status" value="1"/>
</dbReference>
<feature type="non-terminal residue" evidence="3">
    <location>
        <position position="698"/>
    </location>
</feature>
<evidence type="ECO:0000259" key="1">
    <source>
        <dbReference type="Pfam" id="PF16399"/>
    </source>
</evidence>
<evidence type="ECO:0000313" key="3">
    <source>
        <dbReference type="EMBL" id="JAS35825.1"/>
    </source>
</evidence>